<evidence type="ECO:0000313" key="3">
    <source>
        <dbReference type="Proteomes" id="UP000321764"/>
    </source>
</evidence>
<dbReference type="Gene3D" id="2.60.120.260">
    <property type="entry name" value="Galactose-binding domain-like"/>
    <property type="match status" value="1"/>
</dbReference>
<organism evidence="2 3">
    <name type="scientific">Reinekea thalattae</name>
    <dbReference type="NCBI Taxonomy" id="2593301"/>
    <lineage>
        <taxon>Bacteria</taxon>
        <taxon>Pseudomonadati</taxon>
        <taxon>Pseudomonadota</taxon>
        <taxon>Gammaproteobacteria</taxon>
        <taxon>Oceanospirillales</taxon>
        <taxon>Saccharospirillaceae</taxon>
        <taxon>Reinekea</taxon>
    </lineage>
</organism>
<dbReference type="AlphaFoldDB" id="A0A5C8ZB40"/>
<accession>A0A5C8ZB40</accession>
<keyword evidence="3" id="KW-1185">Reference proteome</keyword>
<dbReference type="Proteomes" id="UP000321764">
    <property type="component" value="Unassembled WGS sequence"/>
</dbReference>
<dbReference type="OrthoDB" id="9797506at2"/>
<evidence type="ECO:0000256" key="1">
    <source>
        <dbReference type="SAM" id="SignalP"/>
    </source>
</evidence>
<feature type="signal peptide" evidence="1">
    <location>
        <begin position="1"/>
        <end position="22"/>
    </location>
</feature>
<dbReference type="RefSeq" id="WP_147713505.1">
    <property type="nucleotide sequence ID" value="NZ_VKAD01000001.1"/>
</dbReference>
<dbReference type="EMBL" id="VKAD01000001">
    <property type="protein sequence ID" value="TXR54106.1"/>
    <property type="molecule type" value="Genomic_DNA"/>
</dbReference>
<protein>
    <submittedName>
        <fullName evidence="2">PEBP family protein</fullName>
    </submittedName>
</protein>
<gene>
    <name evidence="2" type="ORF">FME95_06090</name>
</gene>
<reference evidence="2 3" key="1">
    <citation type="submission" date="2019-07" db="EMBL/GenBank/DDBJ databases">
        <title>Reinekea sp. strain SSH23 genome sequencing and assembly.</title>
        <authorList>
            <person name="Kim I."/>
        </authorList>
    </citation>
    <scope>NUCLEOTIDE SEQUENCE [LARGE SCALE GENOMIC DNA]</scope>
    <source>
        <strain evidence="2 3">SSH23</strain>
    </source>
</reference>
<keyword evidence="1" id="KW-0732">Signal</keyword>
<feature type="chain" id="PRO_5022968905" evidence="1">
    <location>
        <begin position="23"/>
        <end position="221"/>
    </location>
</feature>
<proteinExistence type="predicted"/>
<sequence length="221" mass="24785">MTQLNTAKIALLTLLCATYSAADETTHYRLDAWSDNWFAAYIDGELLIEDSVPITTERSFNAESIEFQASKNFQFAFILKDFIENDTGLEYINTARQQMGDGGFIFQLTELTTNQVVAVSNQQMRCQVIHKAPLDKACEDSSNPQAGVGLCQFERSAEPENWQLASFDDSHWPAATEHSVRAVSPKGGYNQIRWHDSATFVWGSDLEQDNTLLCRVSIAID</sequence>
<name>A0A5C8ZB40_9GAMM</name>
<comment type="caution">
    <text evidence="2">The sequence shown here is derived from an EMBL/GenBank/DDBJ whole genome shotgun (WGS) entry which is preliminary data.</text>
</comment>
<evidence type="ECO:0000313" key="2">
    <source>
        <dbReference type="EMBL" id="TXR54106.1"/>
    </source>
</evidence>